<sequence length="593" mass="63801">MTKANLAQMTKRRTSTAIKRRDLLLAGASLTTGLLPLPPARSETDPNEPPWAALAGELEGRFFRPEWPLERCLAGAGGENCASFFASARNPYFLGDNPAFTQTMGWADAWVSQPSDRVLEAVSAADIAAAVRFARDHKVRLVVKGGGHSYTGGSNAPNSLLIWTRRMNAIELHDAFTPAGSDAEPVPSVSVGAGAMWGEIYRHVCAGAGRYVQGGGCLTVGVAGLIQSGGFGSLSKAFGTAAASLLEAEVVTAEGAIRVVNAVQDPDLFFALKGGGGGTFGVVTRVTLRTHDMPPTIGAVFADISASSDEAYRALIGQMLQFYAEDLQNPTWGEQIGFRPDNALRISMLCQGLSHEQAEKAWAPFFAWLRERPDDYSLSEPPIIVVNGRQFWDPDFLKTLPGIVLTDNQAGADQDRIYWAGNREESGQFLHAFSSAWIPGVSLAPASREALVAGLFEASRHWSITLHTNKGLAGAPDDVRVHVRAETATNPVVTDSFALVICGAEGPSAYPGVRDFEPDVGLARRQAERVRSAMAALKARVPAKGSYVAEADYFEAEWEDAFWGEHYARLQKAKATYDPDNLFRVHHGVLATI</sequence>
<evidence type="ECO:0000256" key="5">
    <source>
        <dbReference type="ARBA" id="ARBA00023002"/>
    </source>
</evidence>
<comment type="cofactor">
    <cofactor evidence="1">
        <name>FAD</name>
        <dbReference type="ChEBI" id="CHEBI:57692"/>
    </cofactor>
</comment>
<dbReference type="GO" id="GO:0016491">
    <property type="term" value="F:oxidoreductase activity"/>
    <property type="evidence" value="ECO:0007669"/>
    <property type="project" value="UniProtKB-KW"/>
</dbReference>
<reference evidence="7 8" key="1">
    <citation type="submission" date="2019-03" db="EMBL/GenBank/DDBJ databases">
        <title>Genomic Encyclopedia of Type Strains, Phase IV (KMG-V): Genome sequencing to study the core and pangenomes of soil and plant-associated prokaryotes.</title>
        <authorList>
            <person name="Whitman W."/>
        </authorList>
    </citation>
    <scope>NUCLEOTIDE SEQUENCE [LARGE SCALE GENOMIC DNA]</scope>
    <source>
        <strain evidence="7 8">Hc14</strain>
    </source>
</reference>
<protein>
    <submittedName>
        <fullName evidence="7">FAD/FMN-containing dehydrogenase</fullName>
    </submittedName>
</protein>
<dbReference type="InterPro" id="IPR016166">
    <property type="entry name" value="FAD-bd_PCMH"/>
</dbReference>
<keyword evidence="5" id="KW-0560">Oxidoreductase</keyword>
<dbReference type="InterPro" id="IPR016169">
    <property type="entry name" value="FAD-bd_PCMH_sub2"/>
</dbReference>
<dbReference type="RefSeq" id="WP_245505973.1">
    <property type="nucleotide sequence ID" value="NZ_SMBH01000036.1"/>
</dbReference>
<dbReference type="AlphaFoldDB" id="A0A4R3PVY3"/>
<dbReference type="InterPro" id="IPR036318">
    <property type="entry name" value="FAD-bd_PCMH-like_sf"/>
</dbReference>
<dbReference type="EMBL" id="SMBH01000036">
    <property type="protein sequence ID" value="TCU05371.1"/>
    <property type="molecule type" value="Genomic_DNA"/>
</dbReference>
<evidence type="ECO:0000259" key="6">
    <source>
        <dbReference type="PROSITE" id="PS51387"/>
    </source>
</evidence>
<dbReference type="InterPro" id="IPR006094">
    <property type="entry name" value="Oxid_FAD_bind_N"/>
</dbReference>
<dbReference type="PROSITE" id="PS51387">
    <property type="entry name" value="FAD_PCMH"/>
    <property type="match status" value="1"/>
</dbReference>
<dbReference type="SUPFAM" id="SSF56176">
    <property type="entry name" value="FAD-binding/transporter-associated domain-like"/>
    <property type="match status" value="1"/>
</dbReference>
<accession>A0A4R3PVY3</accession>
<dbReference type="Pfam" id="PF01565">
    <property type="entry name" value="FAD_binding_4"/>
    <property type="match status" value="1"/>
</dbReference>
<gene>
    <name evidence="7" type="ORF">EV132_13632</name>
</gene>
<evidence type="ECO:0000313" key="8">
    <source>
        <dbReference type="Proteomes" id="UP000294576"/>
    </source>
</evidence>
<dbReference type="InterPro" id="IPR050416">
    <property type="entry name" value="FAD-linked_Oxidoreductase"/>
</dbReference>
<evidence type="ECO:0000256" key="1">
    <source>
        <dbReference type="ARBA" id="ARBA00001974"/>
    </source>
</evidence>
<comment type="caution">
    <text evidence="7">The sequence shown here is derived from an EMBL/GenBank/DDBJ whole genome shotgun (WGS) entry which is preliminary data.</text>
</comment>
<dbReference type="Gene3D" id="3.40.462.20">
    <property type="match status" value="1"/>
</dbReference>
<evidence type="ECO:0000256" key="2">
    <source>
        <dbReference type="ARBA" id="ARBA00005466"/>
    </source>
</evidence>
<dbReference type="PANTHER" id="PTHR42973:SF39">
    <property type="entry name" value="FAD-BINDING PCMH-TYPE DOMAIN-CONTAINING PROTEIN"/>
    <property type="match status" value="1"/>
</dbReference>
<comment type="similarity">
    <text evidence="2">Belongs to the oxygen-dependent FAD-linked oxidoreductase family.</text>
</comment>
<keyword evidence="4" id="KW-0274">FAD</keyword>
<evidence type="ECO:0000256" key="3">
    <source>
        <dbReference type="ARBA" id="ARBA00022630"/>
    </source>
</evidence>
<dbReference type="Gene3D" id="3.30.465.10">
    <property type="match status" value="2"/>
</dbReference>
<dbReference type="Pfam" id="PF08031">
    <property type="entry name" value="BBE"/>
    <property type="match status" value="1"/>
</dbReference>
<dbReference type="Proteomes" id="UP000294576">
    <property type="component" value="Unassembled WGS sequence"/>
</dbReference>
<dbReference type="PANTHER" id="PTHR42973">
    <property type="entry name" value="BINDING OXIDOREDUCTASE, PUTATIVE (AFU_ORTHOLOGUE AFUA_1G17690)-RELATED"/>
    <property type="match status" value="1"/>
</dbReference>
<dbReference type="GO" id="GO:0071949">
    <property type="term" value="F:FAD binding"/>
    <property type="evidence" value="ECO:0007669"/>
    <property type="project" value="InterPro"/>
</dbReference>
<dbReference type="InterPro" id="IPR012951">
    <property type="entry name" value="BBE"/>
</dbReference>
<keyword evidence="3" id="KW-0285">Flavoprotein</keyword>
<evidence type="ECO:0000313" key="7">
    <source>
        <dbReference type="EMBL" id="TCU05371.1"/>
    </source>
</evidence>
<feature type="domain" description="FAD-binding PCMH-type" evidence="6">
    <location>
        <begin position="111"/>
        <end position="293"/>
    </location>
</feature>
<proteinExistence type="inferred from homology"/>
<name>A0A4R3PVY3_RHISU</name>
<evidence type="ECO:0000256" key="4">
    <source>
        <dbReference type="ARBA" id="ARBA00022827"/>
    </source>
</evidence>
<organism evidence="7 8">
    <name type="scientific">Rhizobium sullae</name>
    <name type="common">Rhizobium hedysari</name>
    <dbReference type="NCBI Taxonomy" id="50338"/>
    <lineage>
        <taxon>Bacteria</taxon>
        <taxon>Pseudomonadati</taxon>
        <taxon>Pseudomonadota</taxon>
        <taxon>Alphaproteobacteria</taxon>
        <taxon>Hyphomicrobiales</taxon>
        <taxon>Rhizobiaceae</taxon>
        <taxon>Rhizobium/Agrobacterium group</taxon>
        <taxon>Rhizobium</taxon>
    </lineage>
</organism>